<proteinExistence type="predicted"/>
<dbReference type="EMBL" id="QGDT01000003">
    <property type="protein sequence ID" value="PWJ58845.1"/>
    <property type="molecule type" value="Genomic_DNA"/>
</dbReference>
<accession>A0A316AM36</accession>
<reference evidence="1 2" key="1">
    <citation type="submission" date="2018-03" db="EMBL/GenBank/DDBJ databases">
        <title>Genomic Encyclopedia of Archaeal and Bacterial Type Strains, Phase II (KMG-II): from individual species to whole genera.</title>
        <authorList>
            <person name="Goeker M."/>
        </authorList>
    </citation>
    <scope>NUCLEOTIDE SEQUENCE [LARGE SCALE GENOMIC DNA]</scope>
    <source>
        <strain evidence="1 2">DSM 100346</strain>
    </source>
</reference>
<organism evidence="1 2">
    <name type="scientific">Dyadobacter jejuensis</name>
    <dbReference type="NCBI Taxonomy" id="1082580"/>
    <lineage>
        <taxon>Bacteria</taxon>
        <taxon>Pseudomonadati</taxon>
        <taxon>Bacteroidota</taxon>
        <taxon>Cytophagia</taxon>
        <taxon>Cytophagales</taxon>
        <taxon>Spirosomataceae</taxon>
        <taxon>Dyadobacter</taxon>
    </lineage>
</organism>
<protein>
    <submittedName>
        <fullName evidence="1">Uncharacterized protein</fullName>
    </submittedName>
</protein>
<dbReference type="AlphaFoldDB" id="A0A316AM36"/>
<comment type="caution">
    <text evidence="1">The sequence shown here is derived from an EMBL/GenBank/DDBJ whole genome shotgun (WGS) entry which is preliminary data.</text>
</comment>
<gene>
    <name evidence="1" type="ORF">CLV98_103212</name>
</gene>
<name>A0A316AM36_9BACT</name>
<evidence type="ECO:0000313" key="1">
    <source>
        <dbReference type="EMBL" id="PWJ58845.1"/>
    </source>
</evidence>
<dbReference type="Proteomes" id="UP000245880">
    <property type="component" value="Unassembled WGS sequence"/>
</dbReference>
<keyword evidence="2" id="KW-1185">Reference proteome</keyword>
<sequence>MKKLLNLSTMVTTIIVLFFMTNCKKDSAGPLNPLNCSTNAEKVTAAVTTFSQNPTNANCEKYKEAVRDFYKSCSTFYTGATKKDLDDFLAEPCDY</sequence>
<evidence type="ECO:0000313" key="2">
    <source>
        <dbReference type="Proteomes" id="UP000245880"/>
    </source>
</evidence>